<dbReference type="AlphaFoldDB" id="A0A192A7U4"/>
<dbReference type="EMBL" id="CP016024">
    <property type="protein sequence ID" value="ANJ76331.1"/>
    <property type="molecule type" value="Genomic_DNA"/>
</dbReference>
<proteinExistence type="predicted"/>
<name>A0A192A7U4_9RALS</name>
<organism evidence="1 2">
    <name type="scientific">Ralstonia insidiosa</name>
    <dbReference type="NCBI Taxonomy" id="190721"/>
    <lineage>
        <taxon>Bacteria</taxon>
        <taxon>Pseudomonadati</taxon>
        <taxon>Pseudomonadota</taxon>
        <taxon>Betaproteobacteria</taxon>
        <taxon>Burkholderiales</taxon>
        <taxon>Burkholderiaceae</taxon>
        <taxon>Ralstonia</taxon>
    </lineage>
</organism>
<dbReference type="OrthoDB" id="9133734at2"/>
<accession>A0A192A7U4</accession>
<evidence type="ECO:0000313" key="1">
    <source>
        <dbReference type="EMBL" id="ANJ76331.1"/>
    </source>
</evidence>
<dbReference type="GeneID" id="61529763"/>
<keyword evidence="1" id="KW-0614">Plasmid</keyword>
<evidence type="ECO:0000313" key="2">
    <source>
        <dbReference type="Proteomes" id="UP000078572"/>
    </source>
</evidence>
<protein>
    <submittedName>
        <fullName evidence="1">Uncharacterized protein</fullName>
    </submittedName>
</protein>
<keyword evidence="2" id="KW-1185">Reference proteome</keyword>
<dbReference type="RefSeq" id="WP_024979414.1">
    <property type="nucleotide sequence ID" value="NZ_CP016024.1"/>
</dbReference>
<sequence>MTAAMDQLTVHTREDGDKFVCVWKVGRKQGMVFVSVEVDVPEKAVVAELSAIHYLVEDVQLLGDNRSGANLALTVSSSLIADIKTGKSQRSHLVPFAALLTTKFLDVPTSVSRDDSWVGEGAGTRVKHLVVTEPMRVLLDVKGHGTIGVTKHGFDQFRTRLNNVGAVDAWKEMQRIAKVGMVSTREYHRGSRKLFHAESHWAFIVGEDGNLITAYSDLNAGKHVQQETDTRALR</sequence>
<dbReference type="Proteomes" id="UP000078572">
    <property type="component" value="Plasmid pRI-1"/>
</dbReference>
<gene>
    <name evidence="1" type="ORF">A9Y76_27390</name>
</gene>
<geneLocation type="plasmid" evidence="2">
    <name>pri-1</name>
</geneLocation>
<reference evidence="2" key="1">
    <citation type="submission" date="2016-06" db="EMBL/GenBank/DDBJ databases">
        <authorList>
            <person name="Xu Y."/>
            <person name="Nagy A."/>
            <person name="Yan X."/>
            <person name="Kim S.W."/>
            <person name="Haley B."/>
            <person name="Liu N.T."/>
            <person name="Nou X."/>
        </authorList>
    </citation>
    <scope>NUCLEOTIDE SEQUENCE [LARGE SCALE GENOMIC DNA]</scope>
    <source>
        <strain evidence="2">ATCC 49129</strain>
        <plasmid evidence="2">pri-1</plasmid>
    </source>
</reference>